<accession>A0A1H9UD34</accession>
<keyword evidence="7" id="KW-1185">Reference proteome</keyword>
<evidence type="ECO:0000256" key="1">
    <source>
        <dbReference type="ARBA" id="ARBA00010333"/>
    </source>
</evidence>
<dbReference type="SUPFAM" id="SSF53850">
    <property type="entry name" value="Periplasmic binding protein-like II"/>
    <property type="match status" value="1"/>
</dbReference>
<dbReference type="Pfam" id="PF00497">
    <property type="entry name" value="SBP_bac_3"/>
    <property type="match status" value="1"/>
</dbReference>
<reference evidence="7" key="1">
    <citation type="submission" date="2016-10" db="EMBL/GenBank/DDBJ databases">
        <authorList>
            <person name="Varghese N."/>
            <person name="Submissions S."/>
        </authorList>
    </citation>
    <scope>NUCLEOTIDE SEQUENCE [LARGE SCALE GENOMIC DNA]</scope>
    <source>
        <strain evidence="7">CGMCC 4.6825</strain>
    </source>
</reference>
<dbReference type="GO" id="GO:0006865">
    <property type="term" value="P:amino acid transport"/>
    <property type="evidence" value="ECO:0007669"/>
    <property type="project" value="TreeGrafter"/>
</dbReference>
<dbReference type="Proteomes" id="UP000182841">
    <property type="component" value="Unassembled WGS sequence"/>
</dbReference>
<dbReference type="AlphaFoldDB" id="A0A1H9UD34"/>
<protein>
    <submittedName>
        <fullName evidence="6">Polar amino acid transport system substrate-binding protein</fullName>
    </submittedName>
</protein>
<evidence type="ECO:0000313" key="6">
    <source>
        <dbReference type="EMBL" id="SES07077.1"/>
    </source>
</evidence>
<dbReference type="InterPro" id="IPR051455">
    <property type="entry name" value="Bact_solute-bind_prot3"/>
</dbReference>
<evidence type="ECO:0000259" key="5">
    <source>
        <dbReference type="SMART" id="SM00062"/>
    </source>
</evidence>
<keyword evidence="2" id="KW-0813">Transport</keyword>
<dbReference type="EMBL" id="FOGO01000008">
    <property type="protein sequence ID" value="SES07077.1"/>
    <property type="molecule type" value="Genomic_DNA"/>
</dbReference>
<dbReference type="InterPro" id="IPR001638">
    <property type="entry name" value="Solute-binding_3/MltF_N"/>
</dbReference>
<dbReference type="STRING" id="943816.AN217_07635"/>
<organism evidence="6 7">
    <name type="scientific">Streptomyces qinglanensis</name>
    <dbReference type="NCBI Taxonomy" id="943816"/>
    <lineage>
        <taxon>Bacteria</taxon>
        <taxon>Bacillati</taxon>
        <taxon>Actinomycetota</taxon>
        <taxon>Actinomycetes</taxon>
        <taxon>Kitasatosporales</taxon>
        <taxon>Streptomycetaceae</taxon>
        <taxon>Streptomyces</taxon>
    </lineage>
</organism>
<dbReference type="PANTHER" id="PTHR30085:SF6">
    <property type="entry name" value="ABC TRANSPORTER GLUTAMINE-BINDING PROTEIN GLNH"/>
    <property type="match status" value="1"/>
</dbReference>
<proteinExistence type="inferred from homology"/>
<evidence type="ECO:0000256" key="4">
    <source>
        <dbReference type="SAM" id="MobiDB-lite"/>
    </source>
</evidence>
<evidence type="ECO:0000256" key="2">
    <source>
        <dbReference type="ARBA" id="ARBA00022448"/>
    </source>
</evidence>
<sequence length="333" mass="35243">MAAGGLAVAAAVLVSAVVGTGAPGGTPADREAARSGPGAAAGRPASATEPGAEPRPEKCADGSNPAESLKPSGASGKAVERIKKKDKLVVGVDQNSYLWGYRDPSTGTIEGFDIDLVKAIARDLLGKGGADRVVYRTIPTDQRVPAIQSGDVDMVVRTMTVNCSRRAQVAFSTAYFQAGQQLVVPKKHARVKGFDSSMRGKHVCYASGSTAEKMMKTPAYAALGARPVVVPNQLDCLVRMQLGEADATVTDSALGAGQAAQDPSVELVGEPETLEPYGVAMNLEDEDLVRRVNKVLEDYREHKWKSSYDRWLADDMMGTEGKKPAPPEPLYRD</sequence>
<dbReference type="PANTHER" id="PTHR30085">
    <property type="entry name" value="AMINO ACID ABC TRANSPORTER PERMEASE"/>
    <property type="match status" value="1"/>
</dbReference>
<dbReference type="GO" id="GO:0030288">
    <property type="term" value="C:outer membrane-bounded periplasmic space"/>
    <property type="evidence" value="ECO:0007669"/>
    <property type="project" value="TreeGrafter"/>
</dbReference>
<gene>
    <name evidence="6" type="ORF">SAMN05421870_10856</name>
</gene>
<name>A0A1H9UD34_9ACTN</name>
<dbReference type="Gene3D" id="3.40.190.10">
    <property type="entry name" value="Periplasmic binding protein-like II"/>
    <property type="match status" value="2"/>
</dbReference>
<feature type="compositionally biased region" description="Low complexity" evidence="4">
    <location>
        <begin position="34"/>
        <end position="47"/>
    </location>
</feature>
<feature type="region of interest" description="Disordered" evidence="4">
    <location>
        <begin position="19"/>
        <end position="78"/>
    </location>
</feature>
<dbReference type="GO" id="GO:0005576">
    <property type="term" value="C:extracellular region"/>
    <property type="evidence" value="ECO:0007669"/>
    <property type="project" value="TreeGrafter"/>
</dbReference>
<feature type="domain" description="Solute-binding protein family 3/N-terminal" evidence="5">
    <location>
        <begin position="87"/>
        <end position="315"/>
    </location>
</feature>
<dbReference type="CDD" id="cd13690">
    <property type="entry name" value="PBP2_GluB"/>
    <property type="match status" value="1"/>
</dbReference>
<dbReference type="RefSeq" id="WP_075001373.1">
    <property type="nucleotide sequence ID" value="NZ_FOGO01000008.1"/>
</dbReference>
<keyword evidence="3" id="KW-0732">Signal</keyword>
<dbReference type="SMART" id="SM00062">
    <property type="entry name" value="PBPb"/>
    <property type="match status" value="1"/>
</dbReference>
<dbReference type="OrthoDB" id="9807888at2"/>
<evidence type="ECO:0000313" key="7">
    <source>
        <dbReference type="Proteomes" id="UP000182841"/>
    </source>
</evidence>
<comment type="similarity">
    <text evidence="1">Belongs to the bacterial solute-binding protein 3 family.</text>
</comment>
<evidence type="ECO:0000256" key="3">
    <source>
        <dbReference type="ARBA" id="ARBA00022729"/>
    </source>
</evidence>